<evidence type="ECO:0000256" key="1">
    <source>
        <dbReference type="SAM" id="MobiDB-lite"/>
    </source>
</evidence>
<feature type="compositionally biased region" description="Basic and acidic residues" evidence="1">
    <location>
        <begin position="40"/>
        <end position="68"/>
    </location>
</feature>
<accession>A0AAD8LFN6</accession>
<dbReference type="AlphaFoldDB" id="A0AAD8LFN6"/>
<gene>
    <name evidence="2" type="ORF">QVD17_06240</name>
</gene>
<evidence type="ECO:0000313" key="2">
    <source>
        <dbReference type="EMBL" id="KAK1440413.1"/>
    </source>
</evidence>
<dbReference type="EMBL" id="JAUHHV010000001">
    <property type="protein sequence ID" value="KAK1440413.1"/>
    <property type="molecule type" value="Genomic_DNA"/>
</dbReference>
<dbReference type="Proteomes" id="UP001229421">
    <property type="component" value="Unassembled WGS sequence"/>
</dbReference>
<name>A0AAD8LFN6_TARER</name>
<evidence type="ECO:0000313" key="3">
    <source>
        <dbReference type="Proteomes" id="UP001229421"/>
    </source>
</evidence>
<keyword evidence="3" id="KW-1185">Reference proteome</keyword>
<comment type="caution">
    <text evidence="2">The sequence shown here is derived from an EMBL/GenBank/DDBJ whole genome shotgun (WGS) entry which is preliminary data.</text>
</comment>
<sequence>MNTLFANVRLDYLLPRAELNEGAESLNVRELLNGSVELQRTNDDDGSGEGKETSKCRCRKEGGGYVKE</sequence>
<proteinExistence type="predicted"/>
<protein>
    <submittedName>
        <fullName evidence="2">Uncharacterized protein</fullName>
    </submittedName>
</protein>
<feature type="region of interest" description="Disordered" evidence="1">
    <location>
        <begin position="38"/>
        <end position="68"/>
    </location>
</feature>
<organism evidence="2 3">
    <name type="scientific">Tagetes erecta</name>
    <name type="common">African marigold</name>
    <dbReference type="NCBI Taxonomy" id="13708"/>
    <lineage>
        <taxon>Eukaryota</taxon>
        <taxon>Viridiplantae</taxon>
        <taxon>Streptophyta</taxon>
        <taxon>Embryophyta</taxon>
        <taxon>Tracheophyta</taxon>
        <taxon>Spermatophyta</taxon>
        <taxon>Magnoliopsida</taxon>
        <taxon>eudicotyledons</taxon>
        <taxon>Gunneridae</taxon>
        <taxon>Pentapetalae</taxon>
        <taxon>asterids</taxon>
        <taxon>campanulids</taxon>
        <taxon>Asterales</taxon>
        <taxon>Asteraceae</taxon>
        <taxon>Asteroideae</taxon>
        <taxon>Heliantheae alliance</taxon>
        <taxon>Tageteae</taxon>
        <taxon>Tagetes</taxon>
    </lineage>
</organism>
<reference evidence="2" key="1">
    <citation type="journal article" date="2023" name="bioRxiv">
        <title>Improved chromosome-level genome assembly for marigold (Tagetes erecta).</title>
        <authorList>
            <person name="Jiang F."/>
            <person name="Yuan L."/>
            <person name="Wang S."/>
            <person name="Wang H."/>
            <person name="Xu D."/>
            <person name="Wang A."/>
            <person name="Fan W."/>
        </authorList>
    </citation>
    <scope>NUCLEOTIDE SEQUENCE</scope>
    <source>
        <strain evidence="2">WSJ</strain>
        <tissue evidence="2">Leaf</tissue>
    </source>
</reference>